<evidence type="ECO:0000256" key="5">
    <source>
        <dbReference type="ARBA" id="ARBA00030782"/>
    </source>
</evidence>
<dbReference type="InterPro" id="IPR000909">
    <property type="entry name" value="PLipase_C_PInositol-sp_X_dom"/>
</dbReference>
<keyword evidence="8" id="KW-1185">Reference proteome</keyword>
<dbReference type="EMBL" id="CP006570">
    <property type="protein sequence ID" value="AHF79368.1"/>
    <property type="molecule type" value="Genomic_DNA"/>
</dbReference>
<dbReference type="GO" id="GO:0004436">
    <property type="term" value="F:phosphatidylinositol diacylglycerol-lyase activity"/>
    <property type="evidence" value="ECO:0007669"/>
    <property type="project" value="UniProtKB-EC"/>
</dbReference>
<proteinExistence type="predicted"/>
<name>W0I4N7_9GAMM</name>
<evidence type="ECO:0000256" key="1">
    <source>
        <dbReference type="ARBA" id="ARBA00001316"/>
    </source>
</evidence>
<dbReference type="GO" id="GO:0006629">
    <property type="term" value="P:lipid metabolic process"/>
    <property type="evidence" value="ECO:0007669"/>
    <property type="project" value="InterPro"/>
</dbReference>
<accession>W0I4N7</accession>
<gene>
    <name evidence="7" type="ORF">Sant_P0333</name>
</gene>
<evidence type="ECO:0000256" key="2">
    <source>
        <dbReference type="ARBA" id="ARBA00012581"/>
    </source>
</evidence>
<dbReference type="Gene3D" id="3.20.20.190">
    <property type="entry name" value="Phosphatidylinositol (PI) phosphodiesterase"/>
    <property type="match status" value="1"/>
</dbReference>
<keyword evidence="7" id="KW-0614">Plasmid</keyword>
<dbReference type="InterPro" id="IPR051057">
    <property type="entry name" value="PI-PLC_domain"/>
</dbReference>
<dbReference type="OrthoDB" id="7191982at2"/>
<organism evidence="7 8">
    <name type="scientific">Sodalis praecaptivus</name>
    <dbReference type="NCBI Taxonomy" id="1239307"/>
    <lineage>
        <taxon>Bacteria</taxon>
        <taxon>Pseudomonadati</taxon>
        <taxon>Pseudomonadota</taxon>
        <taxon>Gammaproteobacteria</taxon>
        <taxon>Enterobacterales</taxon>
        <taxon>Bruguierivoracaceae</taxon>
        <taxon>Sodalis</taxon>
    </lineage>
</organism>
<evidence type="ECO:0000259" key="6">
    <source>
        <dbReference type="SMART" id="SM00148"/>
    </source>
</evidence>
<dbReference type="PATRIC" id="fig|1239307.3.peg.4897"/>
<dbReference type="PANTHER" id="PTHR13593">
    <property type="match status" value="1"/>
</dbReference>
<reference evidence="7 8" key="1">
    <citation type="journal article" date="2014" name="Genome Biol. Evol.">
        <title>Genome degeneration and adaptation in a nascent stage of symbiosis.</title>
        <authorList>
            <person name="Oakeson K.F."/>
            <person name="Gil R."/>
            <person name="Clayton A.L."/>
            <person name="Dunn D.M."/>
            <person name="von Niederhausern A.C."/>
            <person name="Hamil C."/>
            <person name="Aoyagi A."/>
            <person name="Duval B."/>
            <person name="Baca A."/>
            <person name="Silva F.J."/>
            <person name="Vallier A."/>
            <person name="Jackson D.G."/>
            <person name="Latorre A."/>
            <person name="Weiss R.B."/>
            <person name="Heddi A."/>
            <person name="Moya A."/>
            <person name="Dale C."/>
        </authorList>
    </citation>
    <scope>NUCLEOTIDE SEQUENCE [LARGE SCALE GENOMIC DNA]</scope>
    <source>
        <strain evidence="7 8">HS1</strain>
        <plasmid evidence="8">Plasmid pHS1</plasmid>
    </source>
</reference>
<evidence type="ECO:0000256" key="4">
    <source>
        <dbReference type="ARBA" id="ARBA00030474"/>
    </source>
</evidence>
<dbReference type="SMART" id="SM00148">
    <property type="entry name" value="PLCXc"/>
    <property type="match status" value="1"/>
</dbReference>
<feature type="domain" description="Phosphatidylinositol-specific phospholipase C X" evidence="6">
    <location>
        <begin position="16"/>
        <end position="165"/>
    </location>
</feature>
<geneLocation type="plasmid" evidence="7 8">
    <name>pHS1</name>
</geneLocation>
<sequence length="436" mass="50910">MMYSLLSDTCKWMSAIDDYKSLAHISIPGTHESCSRKGAANVTPDLDSIIATQYYECTITKQLSAGIRYLDMRCCIVDDKLAAYHGDYYLNIDFDEVLNECLTFLAENKSETIIIRLRRETTPTARKKFMDVFTRRYAKFLDKMYLMPQIPLIGEVRGKIVLLSNESILSSIHQSLTRVQDDFSQMRASDKLEKVLAFIQETIKANRKPTIETLYINHCNAMKPPCLCPQSFAQDLLKLLTKSFKEGLKGEHVDFARYEAARIGIIVMDFYTEAMVAEIIKRNENKYLLDFPILTIANKNRGQNYLYASLYMDDGMARRHVFGWAPGHRVNKGYWMFINHADQKNEFFILNNYYKEYLYASSRVEENRRSVFTWIAGVPTPENIWTVKDGHIYNNFYKCYLYESSLYYNADRKIIPCWTADEHIEGDLWKFTRENK</sequence>
<dbReference type="Proteomes" id="UP000019028">
    <property type="component" value="Plasmid pHS1"/>
</dbReference>
<comment type="catalytic activity">
    <reaction evidence="1">
        <text>a 1,2-diacyl-sn-glycero-3-phospho-(1D-myo-inositol) = 1D-myo-inositol 1,2-cyclic phosphate + a 1,2-diacyl-sn-glycerol</text>
        <dbReference type="Rhea" id="RHEA:17093"/>
        <dbReference type="ChEBI" id="CHEBI:17815"/>
        <dbReference type="ChEBI" id="CHEBI:57880"/>
        <dbReference type="ChEBI" id="CHEBI:58484"/>
        <dbReference type="EC" id="4.6.1.13"/>
    </reaction>
</comment>
<dbReference type="AlphaFoldDB" id="W0I4N7"/>
<dbReference type="KEGG" id="sod:Sant_P0333"/>
<dbReference type="PANTHER" id="PTHR13593:SF113">
    <property type="entry name" value="SI:DKEY-266F7.9"/>
    <property type="match status" value="1"/>
</dbReference>
<dbReference type="RefSeq" id="WP_025424506.1">
    <property type="nucleotide sequence ID" value="NZ_CP006570.1"/>
</dbReference>
<dbReference type="CDD" id="cd23667">
    <property type="entry name" value="beta-trefoil_Ricin_CqDVP-like"/>
    <property type="match status" value="1"/>
</dbReference>
<evidence type="ECO:0000313" key="8">
    <source>
        <dbReference type="Proteomes" id="UP000019028"/>
    </source>
</evidence>
<dbReference type="SUPFAM" id="SSF51695">
    <property type="entry name" value="PLC-like phosphodiesterases"/>
    <property type="match status" value="1"/>
</dbReference>
<evidence type="ECO:0000313" key="7">
    <source>
        <dbReference type="EMBL" id="AHF79368.1"/>
    </source>
</evidence>
<dbReference type="HOGENOM" id="CLU_628368_0_0_6"/>
<evidence type="ECO:0000256" key="3">
    <source>
        <dbReference type="ARBA" id="ARBA00019758"/>
    </source>
</evidence>
<dbReference type="GO" id="GO:0008081">
    <property type="term" value="F:phosphoric diester hydrolase activity"/>
    <property type="evidence" value="ECO:0007669"/>
    <property type="project" value="InterPro"/>
</dbReference>
<dbReference type="Pfam" id="PF00388">
    <property type="entry name" value="PI-PLC-X"/>
    <property type="match status" value="1"/>
</dbReference>
<dbReference type="InterPro" id="IPR017946">
    <property type="entry name" value="PLC-like_Pdiesterase_TIM-brl"/>
</dbReference>
<dbReference type="EC" id="4.6.1.13" evidence="2"/>
<protein>
    <recommendedName>
        <fullName evidence="3">1-phosphatidylinositol phosphodiesterase</fullName>
        <ecNumber evidence="2">4.6.1.13</ecNumber>
    </recommendedName>
    <alternativeName>
        <fullName evidence="4">Phosphatidylinositol diacylglycerol-lyase</fullName>
    </alternativeName>
    <alternativeName>
        <fullName evidence="5">Phosphatidylinositol-specific phospholipase C</fullName>
    </alternativeName>
</protein>
<dbReference type="PROSITE" id="PS50007">
    <property type="entry name" value="PIPLC_X_DOMAIN"/>
    <property type="match status" value="1"/>
</dbReference>